<dbReference type="GO" id="GO:0016491">
    <property type="term" value="F:oxidoreductase activity"/>
    <property type="evidence" value="ECO:0007669"/>
    <property type="project" value="InterPro"/>
</dbReference>
<feature type="domain" description="Nitrogenase/oxidoreductase component 1" evidence="1">
    <location>
        <begin position="6"/>
        <end position="372"/>
    </location>
</feature>
<dbReference type="PANTHER" id="PTHR42956:SF1">
    <property type="entry name" value="NITROGENASE IRON-MOLYBDENUM COFACTOR BIOSYNTHESIS PROTEIN NIFE"/>
    <property type="match status" value="1"/>
</dbReference>
<evidence type="ECO:0000259" key="1">
    <source>
        <dbReference type="Pfam" id="PF00148"/>
    </source>
</evidence>
<accession>A0A0W8FCP0</accession>
<dbReference type="Gene3D" id="3.40.50.1980">
    <property type="entry name" value="Nitrogenase molybdenum iron protein domain"/>
    <property type="match status" value="3"/>
</dbReference>
<sequence>MDGGRFFGAFRACSGITDAVVLNHVPVGCNWGVGMFNNISSQPDIRHACTVVHEREIVFGGEEALKRALRLADKTYDAPLLVVISGDVPSIIGDDVQSVIDSLSLKKDVLWLEAAGYKGSMRNGYEDALLKLGSLMKECNVKKRSVNLIGLCPDDFKVHADLKEIKRIIEALGIGVNSTISMCSLEEFCAAPAAELNVVMGQGAKLAKYMKNEFGVPYIEVDYPYGLEGSMKFTEALCGNLGVEYGGEKYLDLEPFERTYLYLHEMYGTSVSVTGDFRCNPMADFLERELGFEIEVKSCFEEDRSSFEENVRNSNTMMLFGSSFERGLARELQIPLMRFVYPVFDQVCMCDYAPYAGFRGAAYLTESIINSVMGFDGKSRNNFSYQEMMSQ</sequence>
<reference evidence="2" key="1">
    <citation type="journal article" date="2015" name="Proc. Natl. Acad. Sci. U.S.A.">
        <title>Networks of energetic and metabolic interactions define dynamics in microbial communities.</title>
        <authorList>
            <person name="Embree M."/>
            <person name="Liu J.K."/>
            <person name="Al-Bassam M.M."/>
            <person name="Zengler K."/>
        </authorList>
    </citation>
    <scope>NUCLEOTIDE SEQUENCE</scope>
</reference>
<dbReference type="InterPro" id="IPR049939">
    <property type="entry name" value="NifE-like"/>
</dbReference>
<name>A0A0W8FCP0_9ZZZZ</name>
<dbReference type="EMBL" id="LNQE01001370">
    <property type="protein sequence ID" value="KUG18629.1"/>
    <property type="molecule type" value="Genomic_DNA"/>
</dbReference>
<dbReference type="Pfam" id="PF00148">
    <property type="entry name" value="Oxidored_nitro"/>
    <property type="match status" value="1"/>
</dbReference>
<gene>
    <name evidence="2" type="ORF">ASZ90_011651</name>
</gene>
<dbReference type="AlphaFoldDB" id="A0A0W8FCP0"/>
<dbReference type="PANTHER" id="PTHR42956">
    <property type="entry name" value="NITROGENASE IRON-MOLYBDENUM COFACTOR BIOSYNTHESIS PROTEIN NIFE"/>
    <property type="match status" value="1"/>
</dbReference>
<dbReference type="CDD" id="cd00316">
    <property type="entry name" value="Oxidoreductase_nitrogenase"/>
    <property type="match status" value="1"/>
</dbReference>
<protein>
    <submittedName>
        <fullName evidence="2">Nitrogenase femo-cofactor scaffold and assembly protein nife</fullName>
    </submittedName>
</protein>
<comment type="caution">
    <text evidence="2">The sequence shown here is derived from an EMBL/GenBank/DDBJ whole genome shotgun (WGS) entry which is preliminary data.</text>
</comment>
<proteinExistence type="predicted"/>
<dbReference type="InterPro" id="IPR000510">
    <property type="entry name" value="Nase/OxRdtase_comp1"/>
</dbReference>
<organism evidence="2">
    <name type="scientific">hydrocarbon metagenome</name>
    <dbReference type="NCBI Taxonomy" id="938273"/>
    <lineage>
        <taxon>unclassified sequences</taxon>
        <taxon>metagenomes</taxon>
        <taxon>ecological metagenomes</taxon>
    </lineage>
</organism>
<evidence type="ECO:0000313" key="2">
    <source>
        <dbReference type="EMBL" id="KUG18629.1"/>
    </source>
</evidence>
<dbReference type="SUPFAM" id="SSF53807">
    <property type="entry name" value="Helical backbone' metal receptor"/>
    <property type="match status" value="1"/>
</dbReference>